<evidence type="ECO:0000259" key="1">
    <source>
        <dbReference type="Pfam" id="PF04545"/>
    </source>
</evidence>
<organism evidence="2 3">
    <name type="scientific">Clostridium weizhouense</name>
    <dbReference type="NCBI Taxonomy" id="2859781"/>
    <lineage>
        <taxon>Bacteria</taxon>
        <taxon>Bacillati</taxon>
        <taxon>Bacillota</taxon>
        <taxon>Clostridia</taxon>
        <taxon>Eubacteriales</taxon>
        <taxon>Clostridiaceae</taxon>
        <taxon>Clostridium</taxon>
    </lineage>
</organism>
<evidence type="ECO:0000313" key="3">
    <source>
        <dbReference type="Proteomes" id="UP001519921"/>
    </source>
</evidence>
<accession>A0ABS7AUX1</accession>
<dbReference type="NCBIfam" id="TIGR02937">
    <property type="entry name" value="sigma70-ECF"/>
    <property type="match status" value="1"/>
</dbReference>
<dbReference type="InterPro" id="IPR013324">
    <property type="entry name" value="RNA_pol_sigma_r3/r4-like"/>
</dbReference>
<dbReference type="InterPro" id="IPR007630">
    <property type="entry name" value="RNA_pol_sigma70_r4"/>
</dbReference>
<dbReference type="Gene3D" id="1.10.10.10">
    <property type="entry name" value="Winged helix-like DNA-binding domain superfamily/Winged helix DNA-binding domain"/>
    <property type="match status" value="1"/>
</dbReference>
<dbReference type="RefSeq" id="WP_219780992.1">
    <property type="nucleotide sequence ID" value="NZ_JAHXPT010000015.1"/>
</dbReference>
<dbReference type="SUPFAM" id="SSF88659">
    <property type="entry name" value="Sigma3 and sigma4 domains of RNA polymerase sigma factors"/>
    <property type="match status" value="1"/>
</dbReference>
<keyword evidence="3" id="KW-1185">Reference proteome</keyword>
<name>A0ABS7AUX1_9CLOT</name>
<feature type="domain" description="RNA polymerase sigma-70 region 4" evidence="1">
    <location>
        <begin position="129"/>
        <end position="173"/>
    </location>
</feature>
<dbReference type="Pfam" id="PF04545">
    <property type="entry name" value="Sigma70_r4"/>
    <property type="match status" value="1"/>
</dbReference>
<dbReference type="InterPro" id="IPR014284">
    <property type="entry name" value="RNA_pol_sigma-70_dom"/>
</dbReference>
<evidence type="ECO:0000313" key="2">
    <source>
        <dbReference type="EMBL" id="MBW6411525.1"/>
    </source>
</evidence>
<dbReference type="Proteomes" id="UP001519921">
    <property type="component" value="Unassembled WGS sequence"/>
</dbReference>
<protein>
    <submittedName>
        <fullName evidence="2">Sigma-70 family RNA polymerase sigma factor</fullName>
    </submittedName>
</protein>
<comment type="caution">
    <text evidence="2">The sequence shown here is derived from an EMBL/GenBank/DDBJ whole genome shotgun (WGS) entry which is preliminary data.</text>
</comment>
<dbReference type="InterPro" id="IPR036388">
    <property type="entry name" value="WH-like_DNA-bd_sf"/>
</dbReference>
<gene>
    <name evidence="2" type="ORF">KYD98_15675</name>
</gene>
<sequence length="184" mass="21680">MEKSLYNLITRVKQNDEDSLLTIINKFNLLIKKLSRKMVYEGAETDLIIYLIQMLRKLDLDKLKNFSEGGLVKYIQVSLNNKAIDHCKKYYLIKNNEMVLDINIIQQNFDTSVKNNIDNNLFIDELLNLKALTEHQKLILKYYYLCEYSDMQIANKLKISRQAVHKTRSYGLKIIKNYVTTKCS</sequence>
<reference evidence="2 3" key="1">
    <citation type="submission" date="2021-07" db="EMBL/GenBank/DDBJ databases">
        <title>Clostridium weizhouense sp. nov., an anaerobic bacterium isolated from activated sludge of Petroleum wastewater.</title>
        <authorList>
            <person name="Li Q."/>
        </authorList>
    </citation>
    <scope>NUCLEOTIDE SEQUENCE [LARGE SCALE GENOMIC DNA]</scope>
    <source>
        <strain evidence="2 3">YB-6</strain>
    </source>
</reference>
<dbReference type="EMBL" id="JAHXPT010000015">
    <property type="protein sequence ID" value="MBW6411525.1"/>
    <property type="molecule type" value="Genomic_DNA"/>
</dbReference>
<proteinExistence type="predicted"/>